<evidence type="ECO:0000259" key="7">
    <source>
        <dbReference type="Pfam" id="PF16135"/>
    </source>
</evidence>
<proteinExistence type="inferred from homology"/>
<accession>A0ABC8T0M7</accession>
<gene>
    <name evidence="8" type="ORF">ILEXP_LOCUS31951</name>
</gene>
<evidence type="ECO:0000313" key="9">
    <source>
        <dbReference type="Proteomes" id="UP001642360"/>
    </source>
</evidence>
<reference evidence="8 9" key="1">
    <citation type="submission" date="2024-02" db="EMBL/GenBank/DDBJ databases">
        <authorList>
            <person name="Vignale AGUSTIN F."/>
            <person name="Sosa J E."/>
            <person name="Modenutti C."/>
        </authorList>
    </citation>
    <scope>NUCLEOTIDE SEQUENCE [LARGE SCALE GENOMIC DNA]</scope>
</reference>
<dbReference type="GO" id="GO:0005634">
    <property type="term" value="C:nucleus"/>
    <property type="evidence" value="ECO:0007669"/>
    <property type="project" value="UniProtKB-SubCell"/>
</dbReference>
<dbReference type="InterPro" id="IPR032308">
    <property type="entry name" value="TDBD"/>
</dbReference>
<evidence type="ECO:0000256" key="5">
    <source>
        <dbReference type="SAM" id="MobiDB-lite"/>
    </source>
</evidence>
<evidence type="ECO:0000256" key="1">
    <source>
        <dbReference type="ARBA" id="ARBA00004123"/>
    </source>
</evidence>
<comment type="function">
    <text evidence="4">Acts as a negative regulator of abscisic acid (ABA) response.</text>
</comment>
<dbReference type="EMBL" id="CAUOFW020003947">
    <property type="protein sequence ID" value="CAK9162993.1"/>
    <property type="molecule type" value="Genomic_DNA"/>
</dbReference>
<dbReference type="InterPro" id="IPR012463">
    <property type="entry name" value="Ninja_motif"/>
</dbReference>
<evidence type="ECO:0000256" key="2">
    <source>
        <dbReference type="ARBA" id="ARBA00006081"/>
    </source>
</evidence>
<sequence length="346" mass="38021">MAEAEENGNTEGVPRKMSSFSRDLLHRFISGNHFPGKIVGRSRHDDYEEEEGGEEIELSLGLSLNGQFGVDPERAKKIIHSSSISNFMISSNEKNMVCTVPVDFGPYGPLTRTCSLPTETEEEMRKRKELQSMRRMEAKRKRVEKLKNVRIVRDNKVKLEENCEENGLGLLQIKVNGERANGLVNHGGMEPTEPLSQGSIGSQGSGSSGSSDFDSQQIQGADKHTKMRTLVSVQSLPQPIQQKPIVQFAGAASKDGSMKVEVADKEAKEMVRNMTADMPCVTTKGDGPNGKRIEGFLYRYRKGEEVKIVCVCHGSSLSPADFVKHAGGGEVAHPLKHIVVNPSPFL</sequence>
<keyword evidence="9" id="KW-1185">Reference proteome</keyword>
<evidence type="ECO:0000313" key="8">
    <source>
        <dbReference type="EMBL" id="CAK9162993.1"/>
    </source>
</evidence>
<dbReference type="PANTHER" id="PTHR31413">
    <property type="entry name" value="AFP HOMOLOG 2"/>
    <property type="match status" value="1"/>
</dbReference>
<evidence type="ECO:0000259" key="6">
    <source>
        <dbReference type="Pfam" id="PF07897"/>
    </source>
</evidence>
<keyword evidence="3 4" id="KW-0539">Nucleus</keyword>
<comment type="caution">
    <text evidence="8">The sequence shown here is derived from an EMBL/GenBank/DDBJ whole genome shotgun (WGS) entry which is preliminary data.</text>
</comment>
<feature type="compositionally biased region" description="Low complexity" evidence="5">
    <location>
        <begin position="208"/>
        <end position="220"/>
    </location>
</feature>
<protein>
    <recommendedName>
        <fullName evidence="4">Ninja-family protein</fullName>
    </recommendedName>
    <alternativeName>
        <fullName evidence="4">ABI-binding protein</fullName>
    </alternativeName>
</protein>
<dbReference type="Pfam" id="PF16135">
    <property type="entry name" value="TDBD"/>
    <property type="match status" value="1"/>
</dbReference>
<dbReference type="InterPro" id="IPR032310">
    <property type="entry name" value="NLS_NINJA_AFP-like"/>
</dbReference>
<dbReference type="Proteomes" id="UP001642360">
    <property type="component" value="Unassembled WGS sequence"/>
</dbReference>
<feature type="domain" description="Tify" evidence="7">
    <location>
        <begin position="306"/>
        <end position="340"/>
    </location>
</feature>
<feature type="domain" description="Ethylene-responsive binding factor-associated repression" evidence="6">
    <location>
        <begin position="54"/>
        <end position="86"/>
    </location>
</feature>
<organism evidence="8 9">
    <name type="scientific">Ilex paraguariensis</name>
    <name type="common">yerba mate</name>
    <dbReference type="NCBI Taxonomy" id="185542"/>
    <lineage>
        <taxon>Eukaryota</taxon>
        <taxon>Viridiplantae</taxon>
        <taxon>Streptophyta</taxon>
        <taxon>Embryophyta</taxon>
        <taxon>Tracheophyta</taxon>
        <taxon>Spermatophyta</taxon>
        <taxon>Magnoliopsida</taxon>
        <taxon>eudicotyledons</taxon>
        <taxon>Gunneridae</taxon>
        <taxon>Pentapetalae</taxon>
        <taxon>asterids</taxon>
        <taxon>campanulids</taxon>
        <taxon>Aquifoliales</taxon>
        <taxon>Aquifoliaceae</taxon>
        <taxon>Ilex</taxon>
    </lineage>
</organism>
<dbReference type="Pfam" id="PF07897">
    <property type="entry name" value="EAR"/>
    <property type="match status" value="1"/>
</dbReference>
<comment type="similarity">
    <text evidence="2 4">Belongs to the Ninja family.</text>
</comment>
<feature type="region of interest" description="Disordered" evidence="5">
    <location>
        <begin position="182"/>
        <end position="223"/>
    </location>
</feature>
<dbReference type="AlphaFoldDB" id="A0ABC8T0M7"/>
<evidence type="ECO:0000256" key="4">
    <source>
        <dbReference type="RuleBase" id="RU369029"/>
    </source>
</evidence>
<comment type="subcellular location">
    <subcellularLocation>
        <location evidence="1 4">Nucleus</location>
    </subcellularLocation>
</comment>
<dbReference type="InterPro" id="IPR031307">
    <property type="entry name" value="Ninja_fam"/>
</dbReference>
<name>A0ABC8T0M7_9AQUA</name>
<evidence type="ECO:0000256" key="3">
    <source>
        <dbReference type="ARBA" id="ARBA00023242"/>
    </source>
</evidence>
<dbReference type="Pfam" id="PF16136">
    <property type="entry name" value="NLS_NINJA_AFP"/>
    <property type="match status" value="1"/>
</dbReference>
<dbReference type="PANTHER" id="PTHR31413:SF31">
    <property type="entry name" value="NINJA-FAMILY PROTEIN AFP3"/>
    <property type="match status" value="1"/>
</dbReference>